<comment type="caution">
    <text evidence="2">The sequence shown here is derived from an EMBL/GenBank/DDBJ whole genome shotgun (WGS) entry which is preliminary data.</text>
</comment>
<proteinExistence type="predicted"/>
<evidence type="ECO:0000313" key="3">
    <source>
        <dbReference type="Proteomes" id="UP001054945"/>
    </source>
</evidence>
<evidence type="ECO:0000313" key="2">
    <source>
        <dbReference type="EMBL" id="GIY00392.1"/>
    </source>
</evidence>
<feature type="chain" id="PRO_5043898821" evidence="1">
    <location>
        <begin position="19"/>
        <end position="187"/>
    </location>
</feature>
<sequence>MFINLLITIQLFLRISKSSKKLSDELAENTAACPDVVPPNNVCDSTSLESTVIKDGQSPDSAKCSKNYRNCVVALKRSWSLKERGEIEVSLTDLNYQDELTRIPLSPTTIVHQAQWFEEDNKPSSKNTVLIADDHGEGGTTHRSIQMIMVKEEQRTEVNSKSIHESLTNAAKFFPKLGTILATVCGN</sequence>
<organism evidence="2 3">
    <name type="scientific">Caerostris extrusa</name>
    <name type="common">Bark spider</name>
    <name type="synonym">Caerostris bankana</name>
    <dbReference type="NCBI Taxonomy" id="172846"/>
    <lineage>
        <taxon>Eukaryota</taxon>
        <taxon>Metazoa</taxon>
        <taxon>Ecdysozoa</taxon>
        <taxon>Arthropoda</taxon>
        <taxon>Chelicerata</taxon>
        <taxon>Arachnida</taxon>
        <taxon>Araneae</taxon>
        <taxon>Araneomorphae</taxon>
        <taxon>Entelegynae</taxon>
        <taxon>Araneoidea</taxon>
        <taxon>Araneidae</taxon>
        <taxon>Caerostris</taxon>
    </lineage>
</organism>
<evidence type="ECO:0000256" key="1">
    <source>
        <dbReference type="SAM" id="SignalP"/>
    </source>
</evidence>
<protein>
    <submittedName>
        <fullName evidence="2">Uncharacterized protein</fullName>
    </submittedName>
</protein>
<dbReference type="Proteomes" id="UP001054945">
    <property type="component" value="Unassembled WGS sequence"/>
</dbReference>
<accession>A0AAV4PWW6</accession>
<keyword evidence="3" id="KW-1185">Reference proteome</keyword>
<dbReference type="AlphaFoldDB" id="A0AAV4PWW6"/>
<keyword evidence="1" id="KW-0732">Signal</keyword>
<dbReference type="EMBL" id="BPLR01005174">
    <property type="protein sequence ID" value="GIY00392.1"/>
    <property type="molecule type" value="Genomic_DNA"/>
</dbReference>
<feature type="signal peptide" evidence="1">
    <location>
        <begin position="1"/>
        <end position="18"/>
    </location>
</feature>
<name>A0AAV4PWW6_CAEEX</name>
<reference evidence="2 3" key="1">
    <citation type="submission" date="2021-06" db="EMBL/GenBank/DDBJ databases">
        <title>Caerostris extrusa draft genome.</title>
        <authorList>
            <person name="Kono N."/>
            <person name="Arakawa K."/>
        </authorList>
    </citation>
    <scope>NUCLEOTIDE SEQUENCE [LARGE SCALE GENOMIC DNA]</scope>
</reference>
<gene>
    <name evidence="2" type="primary">AVEN_83213_1</name>
    <name evidence="2" type="ORF">CEXT_562321</name>
</gene>